<evidence type="ECO:0000313" key="2">
    <source>
        <dbReference type="EMBL" id="GGL67413.1"/>
    </source>
</evidence>
<name>A0ABQ2FZ99_9ACTN</name>
<dbReference type="Proteomes" id="UP000648663">
    <property type="component" value="Unassembled WGS sequence"/>
</dbReference>
<organism evidence="2 3">
    <name type="scientific">Modestobacter marinus</name>
    <dbReference type="NCBI Taxonomy" id="477641"/>
    <lineage>
        <taxon>Bacteria</taxon>
        <taxon>Bacillati</taxon>
        <taxon>Actinomycetota</taxon>
        <taxon>Actinomycetes</taxon>
        <taxon>Geodermatophilales</taxon>
        <taxon>Geodermatophilaceae</taxon>
        <taxon>Modestobacter</taxon>
    </lineage>
</organism>
<evidence type="ECO:0000256" key="1">
    <source>
        <dbReference type="SAM" id="MobiDB-lite"/>
    </source>
</evidence>
<keyword evidence="3" id="KW-1185">Reference proteome</keyword>
<gene>
    <name evidence="2" type="ORF">GCM10011589_24610</name>
</gene>
<feature type="compositionally biased region" description="Acidic residues" evidence="1">
    <location>
        <begin position="87"/>
        <end position="96"/>
    </location>
</feature>
<dbReference type="EMBL" id="BMMI01000004">
    <property type="protein sequence ID" value="GGL67413.1"/>
    <property type="molecule type" value="Genomic_DNA"/>
</dbReference>
<accession>A0ABQ2FZ99</accession>
<evidence type="ECO:0008006" key="4">
    <source>
        <dbReference type="Google" id="ProtNLM"/>
    </source>
</evidence>
<evidence type="ECO:0000313" key="3">
    <source>
        <dbReference type="Proteomes" id="UP000648663"/>
    </source>
</evidence>
<feature type="region of interest" description="Disordered" evidence="1">
    <location>
        <begin position="313"/>
        <end position="352"/>
    </location>
</feature>
<feature type="region of interest" description="Disordered" evidence="1">
    <location>
        <begin position="81"/>
        <end position="114"/>
    </location>
</feature>
<feature type="compositionally biased region" description="Polar residues" evidence="1">
    <location>
        <begin position="320"/>
        <end position="329"/>
    </location>
</feature>
<proteinExistence type="predicted"/>
<reference evidence="3" key="1">
    <citation type="journal article" date="2019" name="Int. J. Syst. Evol. Microbiol.">
        <title>The Global Catalogue of Microorganisms (GCM) 10K type strain sequencing project: providing services to taxonomists for standard genome sequencing and annotation.</title>
        <authorList>
            <consortium name="The Broad Institute Genomics Platform"/>
            <consortium name="The Broad Institute Genome Sequencing Center for Infectious Disease"/>
            <person name="Wu L."/>
            <person name="Ma J."/>
        </authorList>
    </citation>
    <scope>NUCLEOTIDE SEQUENCE [LARGE SCALE GENOMIC DNA]</scope>
    <source>
        <strain evidence="3">CGMCC 4.5581</strain>
    </source>
</reference>
<protein>
    <recommendedName>
        <fullName evidence="4">Lipid droplet-associated protein</fullName>
    </recommendedName>
</protein>
<sequence>MIATCGTLGPMAREIPEVVRAAAGLAATVLDEARKLPTTLPGLPVRLIGQALQTSLHLQQQYSGLVARGDEVLTGLRGAAEPGLATFDDDDEDDDGGAPARPPARPASAGRTSAFDRVADLDDDLGEEPPADTLADDLADDLAAADLPVADPDDLSEEVAAVLAASADDTVADLTPAQVAALPDDPEADAVTAVVDELAAEVADEVAAEVPEAVPDEVLEDLTADTVADIAEDEAEIEAEIGEAVADELVAEPAVPGTPPAGVLAAGVSTLDDIAPDQAAEQVPGQTRIVDDAVPDVPALDDATEELVDLGGPEAAESVTPGSGVTDSAASDPLVPAGTPADATGSAADGAPVSPVEGYDTFSIPALRGHLRAYPTETVADLLDYERATRARAPYVTLLQNRLEKLSADRG</sequence>
<comment type="caution">
    <text evidence="2">The sequence shown here is derived from an EMBL/GenBank/DDBJ whole genome shotgun (WGS) entry which is preliminary data.</text>
</comment>